<dbReference type="InterPro" id="IPR008490">
    <property type="entry name" value="Transposase_InsH_N"/>
</dbReference>
<evidence type="ECO:0000259" key="2">
    <source>
        <dbReference type="Pfam" id="PF05598"/>
    </source>
</evidence>
<dbReference type="EMBL" id="JBHSKL010000059">
    <property type="protein sequence ID" value="MFC5229914.1"/>
    <property type="molecule type" value="Genomic_DNA"/>
</dbReference>
<protein>
    <submittedName>
        <fullName evidence="3">Transposase</fullName>
    </submittedName>
</protein>
<dbReference type="RefSeq" id="WP_344645349.1">
    <property type="nucleotide sequence ID" value="NZ_BAAASS010000015.1"/>
</dbReference>
<accession>A0ABW0DJ60</accession>
<sequence>MPAVRNASDGSVQSCPPGGSVAVRPRSGVVVPELTARTARASNPRGTTATWVRDHLDGLWSDEACVSWYPRDGRPGFSSARPAMVCVPQLLLNLSGRQAAEAVRCRIDFEYALAMDLDAPGFHHSVSTDFRDRPGENDRADRLLSLALDRIRDAGVIEERGRQRTDSTRVLAAARELTRLEPVLGAVHAALEEASRNTPDVLDDPVDADRAALYGRPVRLPSQPSHPVTRLKQAGADAHQLLRGLPSHRRGPRAEALRQIMVQNLLVDACGVLRPRTEPDTAMSNRRVRR</sequence>
<keyword evidence="4" id="KW-1185">Reference proteome</keyword>
<evidence type="ECO:0000313" key="4">
    <source>
        <dbReference type="Proteomes" id="UP001596156"/>
    </source>
</evidence>
<name>A0ABW0DJ60_STRFI</name>
<feature type="region of interest" description="Disordered" evidence="1">
    <location>
        <begin position="1"/>
        <end position="26"/>
    </location>
</feature>
<evidence type="ECO:0000256" key="1">
    <source>
        <dbReference type="SAM" id="MobiDB-lite"/>
    </source>
</evidence>
<reference evidence="4" key="1">
    <citation type="journal article" date="2019" name="Int. J. Syst. Evol. Microbiol.">
        <title>The Global Catalogue of Microorganisms (GCM) 10K type strain sequencing project: providing services to taxonomists for standard genome sequencing and annotation.</title>
        <authorList>
            <consortium name="The Broad Institute Genomics Platform"/>
            <consortium name="The Broad Institute Genome Sequencing Center for Infectious Disease"/>
            <person name="Wu L."/>
            <person name="Ma J."/>
        </authorList>
    </citation>
    <scope>NUCLEOTIDE SEQUENCE [LARGE SCALE GENOMIC DNA]</scope>
    <source>
        <strain evidence="4">CCM 8479</strain>
    </source>
</reference>
<organism evidence="3 4">
    <name type="scientific">Streptomyces fimbriatus</name>
    <dbReference type="NCBI Taxonomy" id="68197"/>
    <lineage>
        <taxon>Bacteria</taxon>
        <taxon>Bacillati</taxon>
        <taxon>Actinomycetota</taxon>
        <taxon>Actinomycetes</taxon>
        <taxon>Kitasatosporales</taxon>
        <taxon>Streptomycetaceae</taxon>
        <taxon>Streptomyces</taxon>
    </lineage>
</organism>
<proteinExistence type="predicted"/>
<comment type="caution">
    <text evidence="3">The sequence shown here is derived from an EMBL/GenBank/DDBJ whole genome shotgun (WGS) entry which is preliminary data.</text>
</comment>
<dbReference type="Proteomes" id="UP001596156">
    <property type="component" value="Unassembled WGS sequence"/>
</dbReference>
<gene>
    <name evidence="3" type="ORF">ACFPN6_36435</name>
</gene>
<evidence type="ECO:0000313" key="3">
    <source>
        <dbReference type="EMBL" id="MFC5229914.1"/>
    </source>
</evidence>
<feature type="domain" description="Transposase InsH N-terminal" evidence="2">
    <location>
        <begin position="44"/>
        <end position="133"/>
    </location>
</feature>
<dbReference type="Pfam" id="PF05598">
    <property type="entry name" value="DUF772"/>
    <property type="match status" value="1"/>
</dbReference>